<feature type="coiled-coil region" evidence="7">
    <location>
        <begin position="163"/>
        <end position="190"/>
    </location>
</feature>
<comment type="similarity">
    <text evidence="1 6">Belongs to the methyltransferase superfamily. PrmA family.</text>
</comment>
<keyword evidence="4 6" id="KW-0808">Transferase</keyword>
<dbReference type="InterPro" id="IPR004498">
    <property type="entry name" value="Ribosomal_PrmA_MeTrfase"/>
</dbReference>
<keyword evidence="5 6" id="KW-0949">S-adenosyl-L-methionine</keyword>
<dbReference type="CDD" id="cd02440">
    <property type="entry name" value="AdoMet_MTases"/>
    <property type="match status" value="1"/>
</dbReference>
<reference evidence="8 9" key="1">
    <citation type="submission" date="2014-02" db="EMBL/GenBank/DDBJ databases">
        <title>Diversity of Thermotogales isolates from hydrothermal vents.</title>
        <authorList>
            <person name="Haverkamp T.H.A."/>
            <person name="Lossouarn J."/>
            <person name="Geslin C."/>
            <person name="Nesbo C.L."/>
        </authorList>
    </citation>
    <scope>NUCLEOTIDE SEQUENCE [LARGE SCALE GENOMIC DNA]</scope>
    <source>
        <strain evidence="8 9">431</strain>
    </source>
</reference>
<keyword evidence="2 6" id="KW-0963">Cytoplasm</keyword>
<evidence type="ECO:0000256" key="3">
    <source>
        <dbReference type="ARBA" id="ARBA00022603"/>
    </source>
</evidence>
<dbReference type="PANTHER" id="PTHR43648">
    <property type="entry name" value="ELECTRON TRANSFER FLAVOPROTEIN BETA SUBUNIT LYSINE METHYLTRANSFERASE"/>
    <property type="match status" value="1"/>
</dbReference>
<protein>
    <recommendedName>
        <fullName evidence="6">Ribosomal protein L11 methyltransferase</fullName>
        <shortName evidence="6">L11 Mtase</shortName>
        <ecNumber evidence="6">2.1.1.-</ecNumber>
    </recommendedName>
</protein>
<dbReference type="PANTHER" id="PTHR43648:SF1">
    <property type="entry name" value="ELECTRON TRANSFER FLAVOPROTEIN BETA SUBUNIT LYSINE METHYLTRANSFERASE"/>
    <property type="match status" value="1"/>
</dbReference>
<accession>A0ABM6GCQ5</accession>
<name>A0ABM6GCQ5_9BACT</name>
<keyword evidence="7" id="KW-0175">Coiled coil</keyword>
<comment type="subcellular location">
    <subcellularLocation>
        <location evidence="6">Cytoplasm</location>
    </subcellularLocation>
</comment>
<keyword evidence="8" id="KW-0689">Ribosomal protein</keyword>
<dbReference type="HAMAP" id="MF_00735">
    <property type="entry name" value="Methyltr_PrmA"/>
    <property type="match status" value="1"/>
</dbReference>
<dbReference type="GO" id="GO:0032259">
    <property type="term" value="P:methylation"/>
    <property type="evidence" value="ECO:0007669"/>
    <property type="project" value="UniProtKB-KW"/>
</dbReference>
<dbReference type="RefSeq" id="WP_012056425.1">
    <property type="nucleotide sequence ID" value="NZ_CP007389.1"/>
</dbReference>
<comment type="catalytic activity">
    <reaction evidence="6">
        <text>L-lysyl-[protein] + 3 S-adenosyl-L-methionine = N(6),N(6),N(6)-trimethyl-L-lysyl-[protein] + 3 S-adenosyl-L-homocysteine + 3 H(+)</text>
        <dbReference type="Rhea" id="RHEA:54192"/>
        <dbReference type="Rhea" id="RHEA-COMP:9752"/>
        <dbReference type="Rhea" id="RHEA-COMP:13826"/>
        <dbReference type="ChEBI" id="CHEBI:15378"/>
        <dbReference type="ChEBI" id="CHEBI:29969"/>
        <dbReference type="ChEBI" id="CHEBI:57856"/>
        <dbReference type="ChEBI" id="CHEBI:59789"/>
        <dbReference type="ChEBI" id="CHEBI:61961"/>
    </reaction>
</comment>
<feature type="binding site" evidence="6">
    <location>
        <position position="117"/>
    </location>
    <ligand>
        <name>S-adenosyl-L-methionine</name>
        <dbReference type="ChEBI" id="CHEBI:59789"/>
    </ligand>
</feature>
<dbReference type="EC" id="2.1.1.-" evidence="6"/>
<dbReference type="InterPro" id="IPR050078">
    <property type="entry name" value="Ribosomal_L11_MeTrfase_PrmA"/>
</dbReference>
<evidence type="ECO:0000256" key="2">
    <source>
        <dbReference type="ARBA" id="ARBA00022490"/>
    </source>
</evidence>
<evidence type="ECO:0000256" key="6">
    <source>
        <dbReference type="HAMAP-Rule" id="MF_00735"/>
    </source>
</evidence>
<dbReference type="Gene3D" id="3.40.50.150">
    <property type="entry name" value="Vaccinia Virus protein VP39"/>
    <property type="match status" value="1"/>
</dbReference>
<comment type="function">
    <text evidence="6">Methylates ribosomal protein L11.</text>
</comment>
<gene>
    <name evidence="6" type="primary">prmA</name>
    <name evidence="8" type="ORF">BW47_01025</name>
</gene>
<dbReference type="EMBL" id="CP007389">
    <property type="protein sequence ID" value="APT73261.1"/>
    <property type="molecule type" value="Genomic_DNA"/>
</dbReference>
<evidence type="ECO:0000256" key="5">
    <source>
        <dbReference type="ARBA" id="ARBA00022691"/>
    </source>
</evidence>
<feature type="binding site" evidence="6">
    <location>
        <position position="160"/>
    </location>
    <ligand>
        <name>S-adenosyl-L-methionine</name>
        <dbReference type="ChEBI" id="CHEBI:59789"/>
    </ligand>
</feature>
<evidence type="ECO:0000313" key="9">
    <source>
        <dbReference type="Proteomes" id="UP000185490"/>
    </source>
</evidence>
<dbReference type="InterPro" id="IPR029063">
    <property type="entry name" value="SAM-dependent_MTases_sf"/>
</dbReference>
<keyword evidence="3 6" id="KW-0489">Methyltransferase</keyword>
<evidence type="ECO:0000256" key="1">
    <source>
        <dbReference type="ARBA" id="ARBA00009741"/>
    </source>
</evidence>
<sequence>MKKKFFERVYSISKEDVEKVEEYFFDKGISNYYFYETKEGVFLVLVSEKKNFEENFSYKLVEERETSSDEWIKNLISKPFEFIDGVYIDPDYHEINDKLVIRITPGLAFGTGLHTTTKLAATLLKKYLRQGMDVLDLGCGSGILSILAKKLGASGVLAVDNDKMAVESAIENVEKNNVEVEIRVSDLLKNVDGKYDLIVSNIIADVLVKALEDMPKFLKKNGIVILSGIIDSKLYLFEHLNIVEHRRKDEWNALVIKF</sequence>
<keyword evidence="9" id="KW-1185">Reference proteome</keyword>
<evidence type="ECO:0000313" key="8">
    <source>
        <dbReference type="EMBL" id="APT73261.1"/>
    </source>
</evidence>
<proteinExistence type="inferred from homology"/>
<dbReference type="Pfam" id="PF06325">
    <property type="entry name" value="PrmA"/>
    <property type="match status" value="1"/>
</dbReference>
<dbReference type="SUPFAM" id="SSF53335">
    <property type="entry name" value="S-adenosyl-L-methionine-dependent methyltransferases"/>
    <property type="match status" value="1"/>
</dbReference>
<dbReference type="Proteomes" id="UP000185490">
    <property type="component" value="Chromosome"/>
</dbReference>
<organism evidence="8 9">
    <name type="scientific">Thermosipho melanesiensis</name>
    <dbReference type="NCBI Taxonomy" id="46541"/>
    <lineage>
        <taxon>Bacteria</taxon>
        <taxon>Thermotogati</taxon>
        <taxon>Thermotogota</taxon>
        <taxon>Thermotogae</taxon>
        <taxon>Thermotogales</taxon>
        <taxon>Fervidobacteriaceae</taxon>
        <taxon>Thermosipho</taxon>
    </lineage>
</organism>
<feature type="binding site" evidence="6">
    <location>
        <position position="138"/>
    </location>
    <ligand>
        <name>S-adenosyl-L-methionine</name>
        <dbReference type="ChEBI" id="CHEBI:59789"/>
    </ligand>
</feature>
<dbReference type="PIRSF" id="PIRSF000401">
    <property type="entry name" value="RPL11_MTase"/>
    <property type="match status" value="1"/>
</dbReference>
<evidence type="ECO:0000256" key="7">
    <source>
        <dbReference type="SAM" id="Coils"/>
    </source>
</evidence>
<keyword evidence="8" id="KW-0687">Ribonucleoprotein</keyword>
<feature type="binding site" evidence="6">
    <location>
        <position position="201"/>
    </location>
    <ligand>
        <name>S-adenosyl-L-methionine</name>
        <dbReference type="ChEBI" id="CHEBI:59789"/>
    </ligand>
</feature>
<dbReference type="GO" id="GO:0008168">
    <property type="term" value="F:methyltransferase activity"/>
    <property type="evidence" value="ECO:0007669"/>
    <property type="project" value="UniProtKB-KW"/>
</dbReference>
<evidence type="ECO:0000256" key="4">
    <source>
        <dbReference type="ARBA" id="ARBA00022679"/>
    </source>
</evidence>
<dbReference type="GO" id="GO:0005840">
    <property type="term" value="C:ribosome"/>
    <property type="evidence" value="ECO:0007669"/>
    <property type="project" value="UniProtKB-KW"/>
</dbReference>